<organism evidence="1 2">
    <name type="scientific">Punica granatum</name>
    <name type="common">Pomegranate</name>
    <dbReference type="NCBI Taxonomy" id="22663"/>
    <lineage>
        <taxon>Eukaryota</taxon>
        <taxon>Viridiplantae</taxon>
        <taxon>Streptophyta</taxon>
        <taxon>Embryophyta</taxon>
        <taxon>Tracheophyta</taxon>
        <taxon>Spermatophyta</taxon>
        <taxon>Magnoliopsida</taxon>
        <taxon>eudicotyledons</taxon>
        <taxon>Gunneridae</taxon>
        <taxon>Pentapetalae</taxon>
        <taxon>rosids</taxon>
        <taxon>malvids</taxon>
        <taxon>Myrtales</taxon>
        <taxon>Lythraceae</taxon>
        <taxon>Punica</taxon>
    </lineage>
</organism>
<accession>A0A218WWP8</accession>
<dbReference type="EMBL" id="MTKT01002886">
    <property type="protein sequence ID" value="OWM77043.1"/>
    <property type="molecule type" value="Genomic_DNA"/>
</dbReference>
<protein>
    <submittedName>
        <fullName evidence="1">Uncharacterized protein</fullName>
    </submittedName>
</protein>
<gene>
    <name evidence="1" type="ORF">CDL15_Pgr002683</name>
</gene>
<evidence type="ECO:0000313" key="2">
    <source>
        <dbReference type="Proteomes" id="UP000197138"/>
    </source>
</evidence>
<reference evidence="2" key="1">
    <citation type="journal article" date="2017" name="Plant J.">
        <title>The pomegranate (Punica granatum L.) genome and the genomics of punicalagin biosynthesis.</title>
        <authorList>
            <person name="Qin G."/>
            <person name="Xu C."/>
            <person name="Ming R."/>
            <person name="Tang H."/>
            <person name="Guyot R."/>
            <person name="Kramer E.M."/>
            <person name="Hu Y."/>
            <person name="Yi X."/>
            <person name="Qi Y."/>
            <person name="Xu X."/>
            <person name="Gao Z."/>
            <person name="Pan H."/>
            <person name="Jian J."/>
            <person name="Tian Y."/>
            <person name="Yue Z."/>
            <person name="Xu Y."/>
        </authorList>
    </citation>
    <scope>NUCLEOTIDE SEQUENCE [LARGE SCALE GENOMIC DNA]</scope>
    <source>
        <strain evidence="2">cv. Dabenzi</strain>
    </source>
</reference>
<dbReference type="AlphaFoldDB" id="A0A218WWP8"/>
<sequence>MHYGRLNRGVQVPPLSHFFPGPPLVIGSTLDDPSSDLDDTSDTLPTVYAVTEESPSGVHIRPAQENE</sequence>
<proteinExistence type="predicted"/>
<dbReference type="Proteomes" id="UP000197138">
    <property type="component" value="Unassembled WGS sequence"/>
</dbReference>
<comment type="caution">
    <text evidence="1">The sequence shown here is derived from an EMBL/GenBank/DDBJ whole genome shotgun (WGS) entry which is preliminary data.</text>
</comment>
<evidence type="ECO:0000313" key="1">
    <source>
        <dbReference type="EMBL" id="OWM77043.1"/>
    </source>
</evidence>
<name>A0A218WWP8_PUNGR</name>